<accession>A0A914XAT3</accession>
<dbReference type="PANTHER" id="PTHR35017:SF1">
    <property type="entry name" value="SHKT DOMAIN-CONTAINING PROTEIN"/>
    <property type="match status" value="1"/>
</dbReference>
<feature type="chain" id="PRO_5037700719" evidence="1">
    <location>
        <begin position="22"/>
        <end position="167"/>
    </location>
</feature>
<name>A0A914XAT3_9BILA</name>
<keyword evidence="1" id="KW-0732">Signal</keyword>
<proteinExistence type="predicted"/>
<dbReference type="Proteomes" id="UP000887566">
    <property type="component" value="Unplaced"/>
</dbReference>
<evidence type="ECO:0000256" key="1">
    <source>
        <dbReference type="SAM" id="SignalP"/>
    </source>
</evidence>
<dbReference type="PANTHER" id="PTHR35017">
    <property type="entry name" value="PROTEIN CBG16223-RELATED"/>
    <property type="match status" value="1"/>
</dbReference>
<organism evidence="2 3">
    <name type="scientific">Plectus sambesii</name>
    <dbReference type="NCBI Taxonomy" id="2011161"/>
    <lineage>
        <taxon>Eukaryota</taxon>
        <taxon>Metazoa</taxon>
        <taxon>Ecdysozoa</taxon>
        <taxon>Nematoda</taxon>
        <taxon>Chromadorea</taxon>
        <taxon>Plectida</taxon>
        <taxon>Plectina</taxon>
        <taxon>Plectoidea</taxon>
        <taxon>Plectidae</taxon>
        <taxon>Plectus</taxon>
    </lineage>
</organism>
<evidence type="ECO:0000313" key="3">
    <source>
        <dbReference type="WBParaSite" id="PSAMB.scaffold731size42462.g8333.t1"/>
    </source>
</evidence>
<dbReference type="WBParaSite" id="PSAMB.scaffold731size42462.g8333.t1">
    <property type="protein sequence ID" value="PSAMB.scaffold731size42462.g8333.t1"/>
    <property type="gene ID" value="PSAMB.scaffold731size42462.g8333"/>
</dbReference>
<sequence length="167" mass="17700">MNTITSAAVLLLVCCVGYGYADRALMPPCCRNLIGDVACARLKADSATAFMNRCNTEADFRIIQCCTLCENSSPTSSYETAAPALANAECFDRMSTAYCKKYVDGTDVWSSGTWTCEGLHAAVAFRICRLSCGYCTVTGSTTVASVVATAWTLTNAQDTAQCSGLGK</sequence>
<keyword evidence="2" id="KW-1185">Reference proteome</keyword>
<reference evidence="3" key="1">
    <citation type="submission" date="2022-11" db="UniProtKB">
        <authorList>
            <consortium name="WormBaseParasite"/>
        </authorList>
    </citation>
    <scope>IDENTIFICATION</scope>
</reference>
<protein>
    <submittedName>
        <fullName evidence="3">Uncharacterized protein</fullName>
    </submittedName>
</protein>
<dbReference type="AlphaFoldDB" id="A0A914XAT3"/>
<evidence type="ECO:0000313" key="2">
    <source>
        <dbReference type="Proteomes" id="UP000887566"/>
    </source>
</evidence>
<feature type="signal peptide" evidence="1">
    <location>
        <begin position="1"/>
        <end position="21"/>
    </location>
</feature>